<evidence type="ECO:0000313" key="11">
    <source>
        <dbReference type="EMBL" id="WAX57064.1"/>
    </source>
</evidence>
<organism evidence="11 12">
    <name type="scientific">Jatrophihabitans cynanchi</name>
    <dbReference type="NCBI Taxonomy" id="2944128"/>
    <lineage>
        <taxon>Bacteria</taxon>
        <taxon>Bacillati</taxon>
        <taxon>Actinomycetota</taxon>
        <taxon>Actinomycetes</taxon>
        <taxon>Jatrophihabitantales</taxon>
        <taxon>Jatrophihabitantaceae</taxon>
        <taxon>Jatrophihabitans</taxon>
    </lineage>
</organism>
<dbReference type="SUPFAM" id="SSF161111">
    <property type="entry name" value="Cation efflux protein transmembrane domain-like"/>
    <property type="match status" value="1"/>
</dbReference>
<dbReference type="SUPFAM" id="SSF160240">
    <property type="entry name" value="Cation efflux protein cytoplasmic domain-like"/>
    <property type="match status" value="1"/>
</dbReference>
<keyword evidence="4 8" id="KW-0812">Transmembrane</keyword>
<proteinExistence type="inferred from homology"/>
<keyword evidence="6" id="KW-0406">Ion transport</keyword>
<dbReference type="RefSeq" id="WP_269443599.1">
    <property type="nucleotide sequence ID" value="NZ_CP097463.1"/>
</dbReference>
<keyword evidence="7 8" id="KW-0472">Membrane</keyword>
<keyword evidence="12" id="KW-1185">Reference proteome</keyword>
<keyword evidence="5 8" id="KW-1133">Transmembrane helix</keyword>
<evidence type="ECO:0000256" key="5">
    <source>
        <dbReference type="ARBA" id="ARBA00022989"/>
    </source>
</evidence>
<accession>A0ABY7JXC0</accession>
<reference evidence="11" key="1">
    <citation type="submission" date="2022-05" db="EMBL/GenBank/DDBJ databases">
        <title>Jatrophihabitans sp. SB3-54 whole genome sequence.</title>
        <authorList>
            <person name="Suh M.K."/>
            <person name="Eom M.K."/>
            <person name="Kim J.S."/>
            <person name="Kim H.S."/>
            <person name="Do H.E."/>
            <person name="Shin Y.K."/>
            <person name="Lee J.-S."/>
        </authorList>
    </citation>
    <scope>NUCLEOTIDE SEQUENCE</scope>
    <source>
        <strain evidence="11">SB3-54</strain>
    </source>
</reference>
<evidence type="ECO:0000256" key="6">
    <source>
        <dbReference type="ARBA" id="ARBA00023065"/>
    </source>
</evidence>
<comment type="similarity">
    <text evidence="2">Belongs to the cation diffusion facilitator (CDF) transporter (TC 2.A.4) family. SLC30A subfamily.</text>
</comment>
<feature type="transmembrane region" description="Helical" evidence="8">
    <location>
        <begin position="153"/>
        <end position="178"/>
    </location>
</feature>
<dbReference type="InterPro" id="IPR002524">
    <property type="entry name" value="Cation_efflux"/>
</dbReference>
<evidence type="ECO:0000256" key="4">
    <source>
        <dbReference type="ARBA" id="ARBA00022692"/>
    </source>
</evidence>
<evidence type="ECO:0000256" key="8">
    <source>
        <dbReference type="SAM" id="Phobius"/>
    </source>
</evidence>
<evidence type="ECO:0000256" key="7">
    <source>
        <dbReference type="ARBA" id="ARBA00023136"/>
    </source>
</evidence>
<name>A0ABY7JXC0_9ACTN</name>
<protein>
    <submittedName>
        <fullName evidence="11">Cation diffusion facilitator family transporter</fullName>
    </submittedName>
</protein>
<feature type="domain" description="Cation efflux protein transmembrane" evidence="9">
    <location>
        <begin position="19"/>
        <end position="208"/>
    </location>
</feature>
<feature type="transmembrane region" description="Helical" evidence="8">
    <location>
        <begin position="184"/>
        <end position="202"/>
    </location>
</feature>
<dbReference type="Gene3D" id="1.20.1510.10">
    <property type="entry name" value="Cation efflux protein transmembrane domain"/>
    <property type="match status" value="1"/>
</dbReference>
<comment type="subcellular location">
    <subcellularLocation>
        <location evidence="1">Membrane</location>
        <topology evidence="1">Multi-pass membrane protein</topology>
    </subcellularLocation>
</comment>
<feature type="transmembrane region" description="Helical" evidence="8">
    <location>
        <begin position="91"/>
        <end position="112"/>
    </location>
</feature>
<gene>
    <name evidence="11" type="ORF">M6B22_21475</name>
</gene>
<evidence type="ECO:0000259" key="9">
    <source>
        <dbReference type="Pfam" id="PF01545"/>
    </source>
</evidence>
<feature type="transmembrane region" description="Helical" evidence="8">
    <location>
        <begin position="52"/>
        <end position="70"/>
    </location>
</feature>
<dbReference type="PANTHER" id="PTHR11562">
    <property type="entry name" value="CATION EFFLUX PROTEIN/ ZINC TRANSPORTER"/>
    <property type="match status" value="1"/>
</dbReference>
<sequence>MSHDHHSHSPGAGADRRWLLAALAVVLAFMVAEIVAGLLAHSLALITDAGHMITDAAAIGVAIVAVRIGRRPARGAYTYGFARVDALSGQANGITLVLLAIWFGVVGISRLISPGAVHGGVVSVVAAVGVGVNLLATWLAGRADRSSLNVRGVLAHLITDVWAFVATFAAGLIIVWTGWTRADAIASLLVAALMAWTGWALIRAAGRVFLEAAPSDIDPFEVGERLAAVDGVAEVHDLHVWQLGAAERAMSAHVLVNAPYDCHEVSTRLRAILAEHYGIGHVTLQADHADATDRPGWHDAGHCDDAHGQVHVAPAAQ</sequence>
<feature type="transmembrane region" description="Helical" evidence="8">
    <location>
        <begin position="20"/>
        <end position="46"/>
    </location>
</feature>
<evidence type="ECO:0000256" key="1">
    <source>
        <dbReference type="ARBA" id="ARBA00004141"/>
    </source>
</evidence>
<dbReference type="Pfam" id="PF16916">
    <property type="entry name" value="ZT_dimer"/>
    <property type="match status" value="1"/>
</dbReference>
<dbReference type="InterPro" id="IPR058533">
    <property type="entry name" value="Cation_efflux_TM"/>
</dbReference>
<dbReference type="PANTHER" id="PTHR11562:SF17">
    <property type="entry name" value="RE54080P-RELATED"/>
    <property type="match status" value="1"/>
</dbReference>
<dbReference type="NCBIfam" id="TIGR01297">
    <property type="entry name" value="CDF"/>
    <property type="match status" value="1"/>
</dbReference>
<evidence type="ECO:0000313" key="12">
    <source>
        <dbReference type="Proteomes" id="UP001164693"/>
    </source>
</evidence>
<evidence type="ECO:0000259" key="10">
    <source>
        <dbReference type="Pfam" id="PF16916"/>
    </source>
</evidence>
<feature type="domain" description="Cation efflux protein cytoplasmic" evidence="10">
    <location>
        <begin position="221"/>
        <end position="288"/>
    </location>
</feature>
<dbReference type="Proteomes" id="UP001164693">
    <property type="component" value="Chromosome"/>
</dbReference>
<keyword evidence="3" id="KW-0813">Transport</keyword>
<dbReference type="InterPro" id="IPR027469">
    <property type="entry name" value="Cation_efflux_TMD_sf"/>
</dbReference>
<evidence type="ECO:0000256" key="2">
    <source>
        <dbReference type="ARBA" id="ARBA00008873"/>
    </source>
</evidence>
<dbReference type="Pfam" id="PF01545">
    <property type="entry name" value="Cation_efflux"/>
    <property type="match status" value="1"/>
</dbReference>
<dbReference type="InterPro" id="IPR050681">
    <property type="entry name" value="CDF/SLC30A"/>
</dbReference>
<feature type="transmembrane region" description="Helical" evidence="8">
    <location>
        <begin position="118"/>
        <end position="141"/>
    </location>
</feature>
<dbReference type="InterPro" id="IPR036837">
    <property type="entry name" value="Cation_efflux_CTD_sf"/>
</dbReference>
<evidence type="ECO:0000256" key="3">
    <source>
        <dbReference type="ARBA" id="ARBA00022448"/>
    </source>
</evidence>
<dbReference type="InterPro" id="IPR027470">
    <property type="entry name" value="Cation_efflux_CTD"/>
</dbReference>
<dbReference type="EMBL" id="CP097463">
    <property type="protein sequence ID" value="WAX57064.1"/>
    <property type="molecule type" value="Genomic_DNA"/>
</dbReference>